<accession>A0A839GHV2</accession>
<evidence type="ECO:0000313" key="2">
    <source>
        <dbReference type="Proteomes" id="UP000563094"/>
    </source>
</evidence>
<comment type="caution">
    <text evidence="1">The sequence shown here is derived from an EMBL/GenBank/DDBJ whole genome shotgun (WGS) entry which is preliminary data.</text>
</comment>
<organism evidence="1 2">
    <name type="scientific">Rufibacter quisquiliarum</name>
    <dbReference type="NCBI Taxonomy" id="1549639"/>
    <lineage>
        <taxon>Bacteria</taxon>
        <taxon>Pseudomonadati</taxon>
        <taxon>Bacteroidota</taxon>
        <taxon>Cytophagia</taxon>
        <taxon>Cytophagales</taxon>
        <taxon>Hymenobacteraceae</taxon>
        <taxon>Rufibacter</taxon>
    </lineage>
</organism>
<keyword evidence="2" id="KW-1185">Reference proteome</keyword>
<dbReference type="EMBL" id="JACJIQ010000011">
    <property type="protein sequence ID" value="MBA9078190.1"/>
    <property type="molecule type" value="Genomic_DNA"/>
</dbReference>
<dbReference type="AlphaFoldDB" id="A0A839GHV2"/>
<dbReference type="RefSeq" id="WP_182513466.1">
    <property type="nucleotide sequence ID" value="NZ_JACJIQ010000011.1"/>
</dbReference>
<protein>
    <submittedName>
        <fullName evidence="1">Uncharacterized protein</fullName>
    </submittedName>
</protein>
<dbReference type="Proteomes" id="UP000563094">
    <property type="component" value="Unassembled WGS sequence"/>
</dbReference>
<evidence type="ECO:0000313" key="1">
    <source>
        <dbReference type="EMBL" id="MBA9078190.1"/>
    </source>
</evidence>
<reference evidence="1 2" key="1">
    <citation type="submission" date="2020-08" db="EMBL/GenBank/DDBJ databases">
        <title>Genomic Encyclopedia of Type Strains, Phase IV (KMG-IV): sequencing the most valuable type-strain genomes for metagenomic binning, comparative biology and taxonomic classification.</title>
        <authorList>
            <person name="Goeker M."/>
        </authorList>
    </citation>
    <scope>NUCLEOTIDE SEQUENCE [LARGE SCALE GENOMIC DNA]</scope>
    <source>
        <strain evidence="1 2">DSM 29854</strain>
    </source>
</reference>
<sequence length="194" mass="22986">MKSLKDIQQQYFGKHIPYSILLSLEEWKAKRKEIIDRAKNTCEKCKEECIEGYMPTLVGSITVERPYIWEEVEREIEIKDFYSGEVIDTYTVPDVIISFQNDPLFAHVHHTYYLANRLPWEYPNESLLLVCHKCHLKIHQEESIPFYQDEKQSSFKNLTPCNRCDGTGHLPQYDHVENGICFRCNGNCFEEWID</sequence>
<proteinExistence type="predicted"/>
<gene>
    <name evidence="1" type="ORF">FHS90_002914</name>
</gene>
<name>A0A839GHV2_9BACT</name>